<accession>A0AAI9SUR3</accession>
<keyword evidence="2" id="KW-1185">Reference proteome</keyword>
<sequence length="101" mass="11855">MDKEISLGWHELYDFYVKQKNLIPDDKVIAQYDLLKAKVQNDHHRVEEIVLDKDIPKLSVLIESSSEKEELEKELKRLVIKYYWSGFTLGQATTATTTTRK</sequence>
<dbReference type="AlphaFoldDB" id="A0AAI9SUR3"/>
<organism evidence="1 2">
    <name type="scientific">Candida oxycetoniae</name>
    <dbReference type="NCBI Taxonomy" id="497107"/>
    <lineage>
        <taxon>Eukaryota</taxon>
        <taxon>Fungi</taxon>
        <taxon>Dikarya</taxon>
        <taxon>Ascomycota</taxon>
        <taxon>Saccharomycotina</taxon>
        <taxon>Pichiomycetes</taxon>
        <taxon>Debaryomycetaceae</taxon>
        <taxon>Candida/Lodderomyces clade</taxon>
        <taxon>Candida</taxon>
    </lineage>
</organism>
<protein>
    <submittedName>
        <fullName evidence="1">Uncharacterized protein</fullName>
    </submittedName>
</protein>
<comment type="caution">
    <text evidence="1">The sequence shown here is derived from an EMBL/GenBank/DDBJ whole genome shotgun (WGS) entry which is preliminary data.</text>
</comment>
<name>A0AAI9SUR3_9ASCO</name>
<reference evidence="1" key="1">
    <citation type="journal article" date="2022" name="DNA Res.">
        <title>Genome analysis of five recently described species of the CUG-Ser clade uncovers Candida theae as a new hybrid lineage with pathogenic potential in the Candida parapsilosis species complex.</title>
        <authorList>
            <person name="Mixao V."/>
            <person name="Del Olmo V."/>
            <person name="Hegedusova E."/>
            <person name="Saus E."/>
            <person name="Pryszcz L."/>
            <person name="Cillingova A."/>
            <person name="Nosek J."/>
            <person name="Gabaldon T."/>
        </authorList>
    </citation>
    <scope>NUCLEOTIDE SEQUENCE</scope>
    <source>
        <strain evidence="1">CBS 10844</strain>
    </source>
</reference>
<evidence type="ECO:0000313" key="1">
    <source>
        <dbReference type="EMBL" id="KAI3403064.2"/>
    </source>
</evidence>
<dbReference type="EMBL" id="JAHUZD010000138">
    <property type="protein sequence ID" value="KAI3403064.2"/>
    <property type="molecule type" value="Genomic_DNA"/>
</dbReference>
<dbReference type="Proteomes" id="UP001202479">
    <property type="component" value="Unassembled WGS sequence"/>
</dbReference>
<dbReference type="GeneID" id="73381739"/>
<proteinExistence type="predicted"/>
<dbReference type="RefSeq" id="XP_049178811.1">
    <property type="nucleotide sequence ID" value="XM_049325531.1"/>
</dbReference>
<evidence type="ECO:0000313" key="2">
    <source>
        <dbReference type="Proteomes" id="UP001202479"/>
    </source>
</evidence>
<gene>
    <name evidence="1" type="ORF">KGF56_004124</name>
</gene>